<dbReference type="GO" id="GO:0043565">
    <property type="term" value="F:sequence-specific DNA binding"/>
    <property type="evidence" value="ECO:0007669"/>
    <property type="project" value="InterPro"/>
</dbReference>
<dbReference type="SUPFAM" id="SSF46689">
    <property type="entry name" value="Homeodomain-like"/>
    <property type="match status" value="2"/>
</dbReference>
<dbReference type="Proteomes" id="UP000324209">
    <property type="component" value="Chromosome"/>
</dbReference>
<dbReference type="SMART" id="SM00342">
    <property type="entry name" value="HTH_ARAC"/>
    <property type="match status" value="1"/>
</dbReference>
<proteinExistence type="predicted"/>
<dbReference type="InterPro" id="IPR009057">
    <property type="entry name" value="Homeodomain-like_sf"/>
</dbReference>
<name>A0A5C1QPI0_9SPIO</name>
<keyword evidence="2" id="KW-0238">DNA-binding</keyword>
<dbReference type="AlphaFoldDB" id="A0A5C1QPI0"/>
<evidence type="ECO:0000256" key="1">
    <source>
        <dbReference type="ARBA" id="ARBA00023015"/>
    </source>
</evidence>
<protein>
    <submittedName>
        <fullName evidence="5">AraC family transcriptional regulator</fullName>
    </submittedName>
</protein>
<dbReference type="InterPro" id="IPR037923">
    <property type="entry name" value="HTH-like"/>
</dbReference>
<evidence type="ECO:0000259" key="4">
    <source>
        <dbReference type="PROSITE" id="PS01124"/>
    </source>
</evidence>
<keyword evidence="3" id="KW-0804">Transcription</keyword>
<evidence type="ECO:0000256" key="3">
    <source>
        <dbReference type="ARBA" id="ARBA00023163"/>
    </source>
</evidence>
<keyword evidence="1" id="KW-0805">Transcription regulation</keyword>
<dbReference type="SUPFAM" id="SSF51215">
    <property type="entry name" value="Regulatory protein AraC"/>
    <property type="match status" value="1"/>
</dbReference>
<feature type="domain" description="HTH araC/xylS-type" evidence="4">
    <location>
        <begin position="164"/>
        <end position="262"/>
    </location>
</feature>
<keyword evidence="6" id="KW-1185">Reference proteome</keyword>
<dbReference type="EMBL" id="CP036150">
    <property type="protein sequence ID" value="QEN09367.1"/>
    <property type="molecule type" value="Genomic_DNA"/>
</dbReference>
<dbReference type="GO" id="GO:0003700">
    <property type="term" value="F:DNA-binding transcription factor activity"/>
    <property type="evidence" value="ECO:0007669"/>
    <property type="project" value="InterPro"/>
</dbReference>
<organism evidence="5 6">
    <name type="scientific">Oceanispirochaeta crateris</name>
    <dbReference type="NCBI Taxonomy" id="2518645"/>
    <lineage>
        <taxon>Bacteria</taxon>
        <taxon>Pseudomonadati</taxon>
        <taxon>Spirochaetota</taxon>
        <taxon>Spirochaetia</taxon>
        <taxon>Spirochaetales</taxon>
        <taxon>Spirochaetaceae</taxon>
        <taxon>Oceanispirochaeta</taxon>
    </lineage>
</organism>
<accession>A0A5C1QPI0</accession>
<dbReference type="Pfam" id="PF12833">
    <property type="entry name" value="HTH_18"/>
    <property type="match status" value="1"/>
</dbReference>
<dbReference type="PANTHER" id="PTHR43280">
    <property type="entry name" value="ARAC-FAMILY TRANSCRIPTIONAL REGULATOR"/>
    <property type="match status" value="1"/>
</dbReference>
<dbReference type="InterPro" id="IPR018060">
    <property type="entry name" value="HTH_AraC"/>
</dbReference>
<evidence type="ECO:0000313" key="5">
    <source>
        <dbReference type="EMBL" id="QEN09367.1"/>
    </source>
</evidence>
<dbReference type="Pfam" id="PF02311">
    <property type="entry name" value="AraC_binding"/>
    <property type="match status" value="1"/>
</dbReference>
<gene>
    <name evidence="5" type="ORF">EXM22_15795</name>
</gene>
<dbReference type="OrthoDB" id="328780at2"/>
<dbReference type="RefSeq" id="WP_149487442.1">
    <property type="nucleotide sequence ID" value="NZ_CP036150.1"/>
</dbReference>
<dbReference type="InterPro" id="IPR003313">
    <property type="entry name" value="AraC-bd"/>
</dbReference>
<dbReference type="Gene3D" id="1.10.10.60">
    <property type="entry name" value="Homeodomain-like"/>
    <property type="match status" value="2"/>
</dbReference>
<sequence>MKILDVVFVYQMKEETEIRWHSRYHSHGKNEFELHYFIQGNASFLNDRTRFRIEPGTLFLTSPEIHHSIIVQDDDNPLSYYAVLIGTEDSDREIHRLLSIDLKSNRLYHLGTNYRFFFEEIKEKGLSANRALRQSAVHQLISFLYVLSGEEDFHFSDSRNSHIEKALRIMQNNITNNLELEDIAQRLGLSNSYFIRLFQQKMKTTPMKYFMKLKIEAAGAMLTSTDRTLLTIAQDLNFYSEFHFSRVFKQYTGTAPSIYRKQYLQFVDKEPDQ</sequence>
<dbReference type="PROSITE" id="PS01124">
    <property type="entry name" value="HTH_ARAC_FAMILY_2"/>
    <property type="match status" value="1"/>
</dbReference>
<dbReference type="KEGG" id="ock:EXM22_15795"/>
<dbReference type="Gene3D" id="2.60.120.10">
    <property type="entry name" value="Jelly Rolls"/>
    <property type="match status" value="1"/>
</dbReference>
<evidence type="ECO:0000313" key="6">
    <source>
        <dbReference type="Proteomes" id="UP000324209"/>
    </source>
</evidence>
<reference evidence="5 6" key="1">
    <citation type="submission" date="2019-02" db="EMBL/GenBank/DDBJ databases">
        <title>Complete Genome Sequence and Methylome Analysis of free living Spirochaetas.</title>
        <authorList>
            <person name="Fomenkov A."/>
            <person name="Dubinina G."/>
            <person name="Leshcheva N."/>
            <person name="Mikheeva N."/>
            <person name="Grabovich M."/>
            <person name="Vincze T."/>
            <person name="Roberts R.J."/>
        </authorList>
    </citation>
    <scope>NUCLEOTIDE SEQUENCE [LARGE SCALE GENOMIC DNA]</scope>
    <source>
        <strain evidence="5 6">K2</strain>
    </source>
</reference>
<evidence type="ECO:0000256" key="2">
    <source>
        <dbReference type="ARBA" id="ARBA00023125"/>
    </source>
</evidence>
<dbReference type="InterPro" id="IPR014710">
    <property type="entry name" value="RmlC-like_jellyroll"/>
</dbReference>
<dbReference type="PANTHER" id="PTHR43280:SF2">
    <property type="entry name" value="HTH-TYPE TRANSCRIPTIONAL REGULATOR EXSA"/>
    <property type="match status" value="1"/>
</dbReference>